<evidence type="ECO:0000313" key="4">
    <source>
        <dbReference type="WBParaSite" id="ASIM_0000714001-mRNA-1"/>
    </source>
</evidence>
<dbReference type="InterPro" id="IPR038348">
    <property type="entry name" value="SLED_sf"/>
</dbReference>
<reference evidence="2 3" key="2">
    <citation type="submission" date="2018-11" db="EMBL/GenBank/DDBJ databases">
        <authorList>
            <consortium name="Pathogen Informatics"/>
        </authorList>
    </citation>
    <scope>NUCLEOTIDE SEQUENCE [LARGE SCALE GENOMIC DNA]</scope>
</reference>
<proteinExistence type="predicted"/>
<accession>A0A0M3JHM6</accession>
<evidence type="ECO:0000313" key="2">
    <source>
        <dbReference type="EMBL" id="VDK28078.1"/>
    </source>
</evidence>
<dbReference type="AlphaFoldDB" id="A0A0M3JHM6"/>
<dbReference type="Gene3D" id="3.90.1150.190">
    <property type="entry name" value="SLED domain"/>
    <property type="match status" value="1"/>
</dbReference>
<evidence type="ECO:0000313" key="3">
    <source>
        <dbReference type="Proteomes" id="UP000267096"/>
    </source>
</evidence>
<name>A0A0M3JHM6_ANISI</name>
<dbReference type="EMBL" id="UYRR01015802">
    <property type="protein sequence ID" value="VDK28078.1"/>
    <property type="molecule type" value="Genomic_DNA"/>
</dbReference>
<dbReference type="Pfam" id="PF12140">
    <property type="entry name" value="SLED"/>
    <property type="match status" value="1"/>
</dbReference>
<organism evidence="4">
    <name type="scientific">Anisakis simplex</name>
    <name type="common">Herring worm</name>
    <dbReference type="NCBI Taxonomy" id="6269"/>
    <lineage>
        <taxon>Eukaryota</taxon>
        <taxon>Metazoa</taxon>
        <taxon>Ecdysozoa</taxon>
        <taxon>Nematoda</taxon>
        <taxon>Chromadorea</taxon>
        <taxon>Rhabditida</taxon>
        <taxon>Spirurina</taxon>
        <taxon>Ascaridomorpha</taxon>
        <taxon>Ascaridoidea</taxon>
        <taxon>Anisakidae</taxon>
        <taxon>Anisakis</taxon>
        <taxon>Anisakis simplex complex</taxon>
    </lineage>
</organism>
<feature type="domain" description="SLED" evidence="1">
    <location>
        <begin position="16"/>
        <end position="82"/>
    </location>
</feature>
<dbReference type="Proteomes" id="UP000267096">
    <property type="component" value="Unassembled WGS sequence"/>
</dbReference>
<sequence>MAAPDIILSIEGQSKMTVYVNRTCRCGPLLDPSKVKNLPDQFGPGRIHHVLREVVQHIVNAASQTASVFGRLDPGTPRIISITGEIRWVWVCLL</sequence>
<keyword evidence="3" id="KW-1185">Reference proteome</keyword>
<protein>
    <submittedName>
        <fullName evidence="4">SLED domain-containing protein</fullName>
    </submittedName>
</protein>
<evidence type="ECO:0000259" key="1">
    <source>
        <dbReference type="Pfam" id="PF12140"/>
    </source>
</evidence>
<gene>
    <name evidence="2" type="ORF">ASIM_LOCUS6906</name>
</gene>
<reference evidence="4" key="1">
    <citation type="submission" date="2017-02" db="UniProtKB">
        <authorList>
            <consortium name="WormBaseParasite"/>
        </authorList>
    </citation>
    <scope>IDENTIFICATION</scope>
</reference>
<dbReference type="OrthoDB" id="5912862at2759"/>
<dbReference type="WBParaSite" id="ASIM_0000714001-mRNA-1">
    <property type="protein sequence ID" value="ASIM_0000714001-mRNA-1"/>
    <property type="gene ID" value="ASIM_0000714001"/>
</dbReference>
<dbReference type="InterPro" id="IPR021987">
    <property type="entry name" value="SLED"/>
</dbReference>